<dbReference type="eggNOG" id="KOG2614">
    <property type="taxonomic scope" value="Eukaryota"/>
</dbReference>
<dbReference type="Pfam" id="PF01494">
    <property type="entry name" value="FAD_binding_3"/>
    <property type="match status" value="1"/>
</dbReference>
<dbReference type="Proteomes" id="UP000007129">
    <property type="component" value="Unassembled WGS sequence"/>
</dbReference>
<dbReference type="VEuPathDB" id="FungiDB:MPH_06316"/>
<evidence type="ECO:0000313" key="7">
    <source>
        <dbReference type="Proteomes" id="UP000007129"/>
    </source>
</evidence>
<comment type="caution">
    <text evidence="6">The sequence shown here is derived from an EMBL/GenBank/DDBJ whole genome shotgun (WGS) entry which is preliminary data.</text>
</comment>
<dbReference type="PANTHER" id="PTHR47356">
    <property type="entry name" value="FAD-DEPENDENT MONOOXYGENASE ASQG-RELATED"/>
    <property type="match status" value="1"/>
</dbReference>
<feature type="domain" description="FAD-binding" evidence="5">
    <location>
        <begin position="10"/>
        <end position="348"/>
    </location>
</feature>
<evidence type="ECO:0000256" key="2">
    <source>
        <dbReference type="ARBA" id="ARBA00022630"/>
    </source>
</evidence>
<comment type="similarity">
    <text evidence="1">Belongs to the paxM FAD-dependent monooxygenase family.</text>
</comment>
<dbReference type="InterPro" id="IPR036188">
    <property type="entry name" value="FAD/NAD-bd_sf"/>
</dbReference>
<dbReference type="Gene3D" id="3.50.50.60">
    <property type="entry name" value="FAD/NAD(P)-binding domain"/>
    <property type="match status" value="1"/>
</dbReference>
<dbReference type="InterPro" id="IPR002938">
    <property type="entry name" value="FAD-bd"/>
</dbReference>
<keyword evidence="4" id="KW-0560">Oxidoreductase</keyword>
<keyword evidence="3" id="KW-0274">FAD</keyword>
<dbReference type="AlphaFoldDB" id="K2SID3"/>
<gene>
    <name evidence="6" type="ORF">MPH_06316</name>
</gene>
<evidence type="ECO:0000313" key="6">
    <source>
        <dbReference type="EMBL" id="EKG16540.1"/>
    </source>
</evidence>
<keyword evidence="6" id="KW-0503">Monooxygenase</keyword>
<dbReference type="PANTHER" id="PTHR47356:SF2">
    <property type="entry name" value="FAD-BINDING DOMAIN-CONTAINING PROTEIN-RELATED"/>
    <property type="match status" value="1"/>
</dbReference>
<sequence length="485" mass="52878">MATEQSTPHQVIIVGGGITGLTLALMLQHLNIDYVLLEAYSSVTPNVGASIGLYANGLRVLDQLGVYAPLRRVAQPAARHITRDGDTGKKLAELPCGPALEARHGYAPLFTERHSLLQILLEHVSEKARILVNKRVQRIENSEHGVRVHTGDGDVFEGQMVVGADGVHSAVRSEMWRHAQEQEPSAIPAVDKQNIKCEYACVFGLAKPTPGIAPGDVIAVSKQHSTAGFMGGYRSEVFCFWFWKLPRGQQSCPIDAIPRFTPADQEAQLARAADLVAADSGLRVGEVMRRLERSATTALPHFVLRRWHFGRVVLVGDASHKFNPLVGQGGNSCIESCAALANELAATMSPAELAAPAWPREKLERVFEAVEAQRVPRLVDMVERCQVAQYAAAWDTWGLKFLSRYVMPLQSVAKVTDFYSSFITGGLKLKTLELPAVKHEWAYDDEVADEPKQSSTAVLLTAASFALFAGILAARTVRNGGRIGF</sequence>
<evidence type="ECO:0000256" key="3">
    <source>
        <dbReference type="ARBA" id="ARBA00022827"/>
    </source>
</evidence>
<organism evidence="6 7">
    <name type="scientific">Macrophomina phaseolina (strain MS6)</name>
    <name type="common">Charcoal rot fungus</name>
    <dbReference type="NCBI Taxonomy" id="1126212"/>
    <lineage>
        <taxon>Eukaryota</taxon>
        <taxon>Fungi</taxon>
        <taxon>Dikarya</taxon>
        <taxon>Ascomycota</taxon>
        <taxon>Pezizomycotina</taxon>
        <taxon>Dothideomycetes</taxon>
        <taxon>Dothideomycetes incertae sedis</taxon>
        <taxon>Botryosphaeriales</taxon>
        <taxon>Botryosphaeriaceae</taxon>
        <taxon>Macrophomina</taxon>
    </lineage>
</organism>
<dbReference type="HOGENOM" id="CLU_009665_12_2_1"/>
<dbReference type="STRING" id="1126212.K2SID3"/>
<dbReference type="EMBL" id="AHHD01000267">
    <property type="protein sequence ID" value="EKG16540.1"/>
    <property type="molecule type" value="Genomic_DNA"/>
</dbReference>
<proteinExistence type="inferred from homology"/>
<dbReference type="InParanoid" id="K2SID3"/>
<dbReference type="OrthoDB" id="10029326at2759"/>
<protein>
    <submittedName>
        <fullName evidence="6">Monooxygenase FAD-binding protein</fullName>
    </submittedName>
</protein>
<evidence type="ECO:0000256" key="1">
    <source>
        <dbReference type="ARBA" id="ARBA00007992"/>
    </source>
</evidence>
<evidence type="ECO:0000256" key="4">
    <source>
        <dbReference type="ARBA" id="ARBA00023002"/>
    </source>
</evidence>
<dbReference type="PRINTS" id="PR00420">
    <property type="entry name" value="RNGMNOXGNASE"/>
</dbReference>
<evidence type="ECO:0000259" key="5">
    <source>
        <dbReference type="Pfam" id="PF01494"/>
    </source>
</evidence>
<dbReference type="SUPFAM" id="SSF51905">
    <property type="entry name" value="FAD/NAD(P)-binding domain"/>
    <property type="match status" value="1"/>
</dbReference>
<dbReference type="InterPro" id="IPR050562">
    <property type="entry name" value="FAD_mOase_fung"/>
</dbReference>
<dbReference type="GO" id="GO:0071949">
    <property type="term" value="F:FAD binding"/>
    <property type="evidence" value="ECO:0007669"/>
    <property type="project" value="InterPro"/>
</dbReference>
<keyword evidence="2" id="KW-0285">Flavoprotein</keyword>
<accession>K2SID3</accession>
<name>K2SID3_MACPH</name>
<reference evidence="6 7" key="1">
    <citation type="journal article" date="2012" name="BMC Genomics">
        <title>Tools to kill: Genome of one of the most destructive plant pathogenic fungi Macrophomina phaseolina.</title>
        <authorList>
            <person name="Islam M.S."/>
            <person name="Haque M.S."/>
            <person name="Islam M.M."/>
            <person name="Emdad E.M."/>
            <person name="Halim A."/>
            <person name="Hossen Q.M.M."/>
            <person name="Hossain M.Z."/>
            <person name="Ahmed B."/>
            <person name="Rahim S."/>
            <person name="Rahman M.S."/>
            <person name="Alam M.M."/>
            <person name="Hou S."/>
            <person name="Wan X."/>
            <person name="Saito J.A."/>
            <person name="Alam M."/>
        </authorList>
    </citation>
    <scope>NUCLEOTIDE SEQUENCE [LARGE SCALE GENOMIC DNA]</scope>
    <source>
        <strain evidence="6 7">MS6</strain>
    </source>
</reference>
<dbReference type="GO" id="GO:0004497">
    <property type="term" value="F:monooxygenase activity"/>
    <property type="evidence" value="ECO:0007669"/>
    <property type="project" value="UniProtKB-KW"/>
</dbReference>